<dbReference type="Proteomes" id="UP001139409">
    <property type="component" value="Unassembled WGS sequence"/>
</dbReference>
<evidence type="ECO:0000256" key="2">
    <source>
        <dbReference type="ARBA" id="ARBA00022723"/>
    </source>
</evidence>
<dbReference type="InterPro" id="IPR016024">
    <property type="entry name" value="ARM-type_fold"/>
</dbReference>
<dbReference type="InterPro" id="IPR013428">
    <property type="entry name" value="Membrane-bound_put_N"/>
</dbReference>
<evidence type="ECO:0000256" key="4">
    <source>
        <dbReference type="PROSITE-ProRule" id="PRU00433"/>
    </source>
</evidence>
<dbReference type="InterPro" id="IPR055557">
    <property type="entry name" value="DUF7133"/>
</dbReference>
<evidence type="ECO:0000313" key="7">
    <source>
        <dbReference type="Proteomes" id="UP001139409"/>
    </source>
</evidence>
<dbReference type="InterPro" id="IPR009056">
    <property type="entry name" value="Cyt_c-like_dom"/>
</dbReference>
<dbReference type="SUPFAM" id="SSF48371">
    <property type="entry name" value="ARM repeat"/>
    <property type="match status" value="1"/>
</dbReference>
<dbReference type="Gene3D" id="3.40.50.1110">
    <property type="entry name" value="SGNH hydrolase"/>
    <property type="match status" value="1"/>
</dbReference>
<dbReference type="Pfam" id="PF23500">
    <property type="entry name" value="DUF7133"/>
    <property type="match status" value="1"/>
</dbReference>
<dbReference type="NCBIfam" id="TIGR02604">
    <property type="entry name" value="Piru_Ver_Nterm"/>
    <property type="match status" value="1"/>
</dbReference>
<gene>
    <name evidence="6" type="ORF">LDX50_29725</name>
</gene>
<accession>A0A9X1HXY8</accession>
<dbReference type="Pfam" id="PF13646">
    <property type="entry name" value="HEAT_2"/>
    <property type="match status" value="1"/>
</dbReference>
<keyword evidence="7" id="KW-1185">Reference proteome</keyword>
<organism evidence="6 7">
    <name type="scientific">Fulvivirga sedimenti</name>
    <dbReference type="NCBI Taxonomy" id="2879465"/>
    <lineage>
        <taxon>Bacteria</taxon>
        <taxon>Pseudomonadati</taxon>
        <taxon>Bacteroidota</taxon>
        <taxon>Cytophagia</taxon>
        <taxon>Cytophagales</taxon>
        <taxon>Fulvivirgaceae</taxon>
        <taxon>Fulvivirga</taxon>
    </lineage>
</organism>
<dbReference type="GO" id="GO:0016788">
    <property type="term" value="F:hydrolase activity, acting on ester bonds"/>
    <property type="evidence" value="ECO:0007669"/>
    <property type="project" value="UniProtKB-ARBA"/>
</dbReference>
<dbReference type="CDD" id="cd01834">
    <property type="entry name" value="SGNH_hydrolase_like_2"/>
    <property type="match status" value="1"/>
</dbReference>
<evidence type="ECO:0000256" key="1">
    <source>
        <dbReference type="ARBA" id="ARBA00022617"/>
    </source>
</evidence>
<dbReference type="PANTHER" id="PTHR33546">
    <property type="entry name" value="LARGE, MULTIFUNCTIONAL SECRETED PROTEIN-RELATED"/>
    <property type="match status" value="1"/>
</dbReference>
<keyword evidence="1 4" id="KW-0349">Heme</keyword>
<dbReference type="PROSITE" id="PS51007">
    <property type="entry name" value="CYTC"/>
    <property type="match status" value="1"/>
</dbReference>
<sequence>MAVLLAFITGCGGEKEGSISLNKSQHIVLIGNNLCSRMLNFGSFETEMHMRFPGDRLFIRNMCDGGDTPGFRPHSGRNDPWAFPGAEKFQTDLAQPSGSEGHLEKPDEWLTRLKADVILAFFGAAESFNGEEGVDNFRGELDAFVKHTLSQNYNGVNPPQLVLVSPVAFEDLSDKFDLPNGEQENRNLELYASVIRDVAQANGVPYIDVFHPSVEWMDGPDDLTIDGYQLNEAGYMKFASFITDQIFGGAVKSTANRPEVLAAVHEKNWFWHNDFKIPNGVHVFGRRYEPFGPDNYPAEIQKIREMTANRDTAIWSVANGETYDLVAADAGTSVLPDVETNYTEVNGTGSVEYLYGDKALASLTPAPGYKIELFASEEDFPDLANPVQLSFDNKGRLWVAVMPTYPHWKPGDPKPDDKILILEDTDKDGRADKQTVFADGLHLPVGFEIAPEGVYVSQGTNLKLLIDDDGDDHADRTEILLSGFDDHDTHHVISAFCADPSGAIYMAEGVFLHTNVETPYGPVRATNGGFYRYNPQRKRLERTAQLSIPNPWGIAFDDWGQPFFAETSGPDVLWMMPGTVKSRYGIATPKSRNLIEDAHRVRPTSGLEFVSSRHFPDNVQGDLLINNTIGFLGTKQHSMNDEGTGYTSRHRTDLITSSDRNFRPVDMEFAPDGSLYLVDWHNVLVGHMQHNARDPLRDHVHGRIYRITYPSRPLVEPAKIDGASISELLDNLKLPEYRTRYRTRRELRGRNQQEVSEAVKSWTQRLDPDDTRYEHNLLEALWVTWGLDRVDVDLLKTLLNAEDYRVRSAAVQVLRYTGHQVADQASLLLRAANDPHGRVRLEAIVAASWLGRESGLEVLKTAATMPLDDWMLPAYEASLAVFGVETNVIEEEKKIDVALEGDALLAFNAGKEIYEREGFCITCHQPDGNGLPGSGFPPLAGTKWVNGPEDRLIKIILKGLMGPIEVLGQEYPGQVPMTPYEGMLSDEEVAAVATYVRNSFGNTASPVEAAKVKAIRAEIADHKGFYTPQELLKDEN</sequence>
<dbReference type="GO" id="GO:0009055">
    <property type="term" value="F:electron transfer activity"/>
    <property type="evidence" value="ECO:0007669"/>
    <property type="project" value="InterPro"/>
</dbReference>
<comment type="caution">
    <text evidence="6">The sequence shown here is derived from an EMBL/GenBank/DDBJ whole genome shotgun (WGS) entry which is preliminary data.</text>
</comment>
<dbReference type="SUPFAM" id="SSF52266">
    <property type="entry name" value="SGNH hydrolase"/>
    <property type="match status" value="1"/>
</dbReference>
<dbReference type="AlphaFoldDB" id="A0A9X1HXY8"/>
<dbReference type="RefSeq" id="WP_225699950.1">
    <property type="nucleotide sequence ID" value="NZ_JAIXNE010000009.1"/>
</dbReference>
<dbReference type="Gene3D" id="1.10.760.10">
    <property type="entry name" value="Cytochrome c-like domain"/>
    <property type="match status" value="1"/>
</dbReference>
<evidence type="ECO:0000256" key="3">
    <source>
        <dbReference type="ARBA" id="ARBA00023004"/>
    </source>
</evidence>
<dbReference type="InterPro" id="IPR011989">
    <property type="entry name" value="ARM-like"/>
</dbReference>
<dbReference type="InterPro" id="IPR011042">
    <property type="entry name" value="6-blade_b-propeller_TolB-like"/>
</dbReference>
<dbReference type="InterPro" id="IPR036909">
    <property type="entry name" value="Cyt_c-like_dom_sf"/>
</dbReference>
<dbReference type="PANTHER" id="PTHR33546:SF1">
    <property type="entry name" value="LARGE, MULTIFUNCTIONAL SECRETED PROTEIN"/>
    <property type="match status" value="1"/>
</dbReference>
<protein>
    <submittedName>
        <fullName evidence="6">C-type cytochrome</fullName>
    </submittedName>
</protein>
<proteinExistence type="predicted"/>
<dbReference type="GO" id="GO:0046872">
    <property type="term" value="F:metal ion binding"/>
    <property type="evidence" value="ECO:0007669"/>
    <property type="project" value="UniProtKB-KW"/>
</dbReference>
<name>A0A9X1HXY8_9BACT</name>
<evidence type="ECO:0000259" key="5">
    <source>
        <dbReference type="PROSITE" id="PS51007"/>
    </source>
</evidence>
<feature type="domain" description="Cytochrome c" evidence="5">
    <location>
        <begin position="905"/>
        <end position="1000"/>
    </location>
</feature>
<dbReference type="Gene3D" id="1.25.10.10">
    <property type="entry name" value="Leucine-rich Repeat Variant"/>
    <property type="match status" value="1"/>
</dbReference>
<dbReference type="InterPro" id="IPR036514">
    <property type="entry name" value="SGNH_hydro_sf"/>
</dbReference>
<dbReference type="Pfam" id="PF00034">
    <property type="entry name" value="Cytochrom_C"/>
    <property type="match status" value="1"/>
</dbReference>
<keyword evidence="3 4" id="KW-0408">Iron</keyword>
<dbReference type="SUPFAM" id="SSF46626">
    <property type="entry name" value="Cytochrome c"/>
    <property type="match status" value="1"/>
</dbReference>
<dbReference type="SUPFAM" id="SSF63829">
    <property type="entry name" value="Calcium-dependent phosphotriesterase"/>
    <property type="match status" value="1"/>
</dbReference>
<keyword evidence="2 4" id="KW-0479">Metal-binding</keyword>
<dbReference type="GO" id="GO:0020037">
    <property type="term" value="F:heme binding"/>
    <property type="evidence" value="ECO:0007669"/>
    <property type="project" value="InterPro"/>
</dbReference>
<reference evidence="6" key="1">
    <citation type="submission" date="2021-09" db="EMBL/GenBank/DDBJ databases">
        <title>Fulvivirga sp. isolated from coastal sediment.</title>
        <authorList>
            <person name="Yu H."/>
        </authorList>
    </citation>
    <scope>NUCLEOTIDE SEQUENCE</scope>
    <source>
        <strain evidence="6">1062</strain>
    </source>
</reference>
<dbReference type="Gene3D" id="2.120.10.30">
    <property type="entry name" value="TolB, C-terminal domain"/>
    <property type="match status" value="1"/>
</dbReference>
<dbReference type="EMBL" id="JAIXNE010000009">
    <property type="protein sequence ID" value="MCA6079088.1"/>
    <property type="molecule type" value="Genomic_DNA"/>
</dbReference>
<evidence type="ECO:0000313" key="6">
    <source>
        <dbReference type="EMBL" id="MCA6079088.1"/>
    </source>
</evidence>